<evidence type="ECO:0000313" key="9">
    <source>
        <dbReference type="EMBL" id="KIO44820.1"/>
    </source>
</evidence>
<reference evidence="8 10" key="2">
    <citation type="submission" date="2014-07" db="EMBL/GenBank/DDBJ databases">
        <title>Porphyromonadaceae bacterium OUH 334697 = ATCC BAA-2682 = DSM 28341 draft genome.</title>
        <authorList>
            <person name="Sydenham T.V."/>
            <person name="Hasman H."/>
            <person name="Justesen U.S."/>
        </authorList>
    </citation>
    <scope>NUCLEOTIDE SEQUENCE [LARGE SCALE GENOMIC DNA]</scope>
    <source>
        <strain evidence="8 10">OUH 334697</strain>
    </source>
</reference>
<dbReference type="PANTHER" id="PTHR12992:SF11">
    <property type="entry name" value="MITOCHONDRIAL COENZYME A DIPHOSPHATASE NUDT8"/>
    <property type="match status" value="1"/>
</dbReference>
<reference evidence="9 11" key="1">
    <citation type="submission" date="2014-07" db="EMBL/GenBank/DDBJ databases">
        <title>Porphyromonadaceae bacterium OUH 308042 = ATCC BAA-2681 = DSM 28342 draft genome.</title>
        <authorList>
            <person name="Sydenham T.V."/>
            <person name="Hasman H."/>
            <person name="Justensen U.S."/>
        </authorList>
    </citation>
    <scope>NUCLEOTIDE SEQUENCE [LARGE SCALE GENOMIC DNA]</scope>
    <source>
        <strain evidence="9 11">OUH 308042</strain>
    </source>
</reference>
<keyword evidence="4 9" id="KW-0378">Hydrolase</keyword>
<dbReference type="Gene3D" id="3.90.79.10">
    <property type="entry name" value="Nucleoside Triphosphate Pyrophosphohydrolase"/>
    <property type="match status" value="1"/>
</dbReference>
<evidence type="ECO:0000256" key="5">
    <source>
        <dbReference type="ARBA" id="ARBA00022842"/>
    </source>
</evidence>
<comment type="caution">
    <text evidence="9">The sequence shown here is derived from an EMBL/GenBank/DDBJ whole genome shotgun (WGS) entry which is preliminary data.</text>
</comment>
<dbReference type="GO" id="GO:0046872">
    <property type="term" value="F:metal ion binding"/>
    <property type="evidence" value="ECO:0007669"/>
    <property type="project" value="UniProtKB-KW"/>
</dbReference>
<sequence length="210" mass="23840">MTLSHIQEKLDQTLPGEKAHIRMAPYPKFIEGVDGIHTVPPIKSAVMILLVPYRDEWAIPFIKRGEAGKYHGGQMALPGGKSEREDINSRSTALRECQEEIGVPPEEVTIMGRLSDVYIPLSNFNITPFVGTTPKIPNFVLSKNEVEEVVLVPLSELFDDRNKTSLSFFRHDYEIVAPGYRVREHFIWGATAMMIAELEYLLKEDVKPFR</sequence>
<evidence type="ECO:0000259" key="7">
    <source>
        <dbReference type="PROSITE" id="PS51462"/>
    </source>
</evidence>
<protein>
    <submittedName>
        <fullName evidence="9">NUDIX hydrolase</fullName>
    </submittedName>
</protein>
<dbReference type="AlphaFoldDB" id="A0A0C3R5B1"/>
<accession>A0A0C3R5B1</accession>
<dbReference type="RefSeq" id="WP_041504229.1">
    <property type="nucleotide sequence ID" value="NZ_JPIT01000032.1"/>
</dbReference>
<evidence type="ECO:0000313" key="11">
    <source>
        <dbReference type="Proteomes" id="UP000031980"/>
    </source>
</evidence>
<evidence type="ECO:0000313" key="10">
    <source>
        <dbReference type="Proteomes" id="UP000031937"/>
    </source>
</evidence>
<evidence type="ECO:0000256" key="1">
    <source>
        <dbReference type="ARBA" id="ARBA00001936"/>
    </source>
</evidence>
<evidence type="ECO:0000256" key="3">
    <source>
        <dbReference type="ARBA" id="ARBA00022723"/>
    </source>
</evidence>
<gene>
    <name evidence="9" type="ORF">BA92_07285</name>
    <name evidence="8" type="ORF">IE90_12885</name>
</gene>
<keyword evidence="11" id="KW-1185">Reference proteome</keyword>
<evidence type="ECO:0000256" key="6">
    <source>
        <dbReference type="ARBA" id="ARBA00023211"/>
    </source>
</evidence>
<dbReference type="InterPro" id="IPR000086">
    <property type="entry name" value="NUDIX_hydrolase_dom"/>
</dbReference>
<dbReference type="CDD" id="cd03426">
    <property type="entry name" value="NUDIX_CoAse_Nudt7"/>
    <property type="match status" value="1"/>
</dbReference>
<dbReference type="Proteomes" id="UP000031980">
    <property type="component" value="Unassembled WGS sequence"/>
</dbReference>
<feature type="domain" description="Nudix hydrolase" evidence="7">
    <location>
        <begin position="40"/>
        <end position="174"/>
    </location>
</feature>
<dbReference type="EMBL" id="JPIU01000038">
    <property type="protein sequence ID" value="KIO44820.1"/>
    <property type="molecule type" value="Genomic_DNA"/>
</dbReference>
<name>A0A0C3R5B1_9PORP</name>
<dbReference type="SUPFAM" id="SSF55811">
    <property type="entry name" value="Nudix"/>
    <property type="match status" value="1"/>
</dbReference>
<comment type="cofactor">
    <cofactor evidence="1">
        <name>Mn(2+)</name>
        <dbReference type="ChEBI" id="CHEBI:29035"/>
    </cofactor>
</comment>
<dbReference type="InterPro" id="IPR015797">
    <property type="entry name" value="NUDIX_hydrolase-like_dom_sf"/>
</dbReference>
<dbReference type="EMBL" id="JPIT01000032">
    <property type="protein sequence ID" value="KIO43105.1"/>
    <property type="molecule type" value="Genomic_DNA"/>
</dbReference>
<proteinExistence type="predicted"/>
<evidence type="ECO:0000313" key="8">
    <source>
        <dbReference type="EMBL" id="KIO43105.1"/>
    </source>
</evidence>
<dbReference type="Proteomes" id="UP000031937">
    <property type="component" value="Unassembled WGS sequence"/>
</dbReference>
<keyword evidence="5" id="KW-0460">Magnesium</keyword>
<comment type="cofactor">
    <cofactor evidence="2">
        <name>Mg(2+)</name>
        <dbReference type="ChEBI" id="CHEBI:18420"/>
    </cofactor>
</comment>
<dbReference type="PROSITE" id="PS51462">
    <property type="entry name" value="NUDIX"/>
    <property type="match status" value="1"/>
</dbReference>
<dbReference type="PANTHER" id="PTHR12992">
    <property type="entry name" value="NUDIX HYDROLASE"/>
    <property type="match status" value="1"/>
</dbReference>
<dbReference type="InterPro" id="IPR045121">
    <property type="entry name" value="CoAse"/>
</dbReference>
<dbReference type="Pfam" id="PF00293">
    <property type="entry name" value="NUDIX"/>
    <property type="match status" value="1"/>
</dbReference>
<keyword evidence="6" id="KW-0464">Manganese</keyword>
<dbReference type="GO" id="GO:0010945">
    <property type="term" value="F:coenzyme A diphosphatase activity"/>
    <property type="evidence" value="ECO:0007669"/>
    <property type="project" value="InterPro"/>
</dbReference>
<evidence type="ECO:0000256" key="4">
    <source>
        <dbReference type="ARBA" id="ARBA00022801"/>
    </source>
</evidence>
<evidence type="ECO:0000256" key="2">
    <source>
        <dbReference type="ARBA" id="ARBA00001946"/>
    </source>
</evidence>
<organism evidence="9 11">
    <name type="scientific">Sanguibacteroides justesenii</name>
    <dbReference type="NCBI Taxonomy" id="1547597"/>
    <lineage>
        <taxon>Bacteria</taxon>
        <taxon>Pseudomonadati</taxon>
        <taxon>Bacteroidota</taxon>
        <taxon>Bacteroidia</taxon>
        <taxon>Bacteroidales</taxon>
        <taxon>Porphyromonadaceae</taxon>
        <taxon>Sanguibacteroides</taxon>
    </lineage>
</organism>
<dbReference type="OrthoDB" id="9802805at2"/>
<keyword evidence="3" id="KW-0479">Metal-binding</keyword>